<dbReference type="Pfam" id="PF03446">
    <property type="entry name" value="NAD_binding_2"/>
    <property type="match status" value="1"/>
</dbReference>
<feature type="domain" description="6-phosphogluconate dehydrogenase C-terminal" evidence="4">
    <location>
        <begin position="168"/>
        <end position="299"/>
    </location>
</feature>
<dbReference type="STRING" id="1300222.I532_18617"/>
<dbReference type="SUPFAM" id="SSF51735">
    <property type="entry name" value="NAD(P)-binding Rossmann-fold domains"/>
    <property type="match status" value="1"/>
</dbReference>
<evidence type="ECO:0000259" key="4">
    <source>
        <dbReference type="SMART" id="SM01350"/>
    </source>
</evidence>
<comment type="caution">
    <text evidence="5">The sequence shown here is derived from an EMBL/GenBank/DDBJ whole genome shotgun (WGS) entry which is preliminary data.</text>
</comment>
<dbReference type="GO" id="GO:0006098">
    <property type="term" value="P:pentose-phosphate shunt"/>
    <property type="evidence" value="ECO:0007669"/>
    <property type="project" value="InterPro"/>
</dbReference>
<proteinExistence type="inferred from homology"/>
<dbReference type="NCBIfam" id="TIGR00872">
    <property type="entry name" value="gnd_rel"/>
    <property type="match status" value="1"/>
</dbReference>
<evidence type="ECO:0000313" key="6">
    <source>
        <dbReference type="Proteomes" id="UP000012081"/>
    </source>
</evidence>
<protein>
    <submittedName>
        <fullName evidence="5">6-phosphogluconate dehydrogenase-like protein</fullName>
    </submittedName>
</protein>
<dbReference type="OrthoDB" id="9804542at2"/>
<dbReference type="InterPro" id="IPR006183">
    <property type="entry name" value="Pgluconate_DH"/>
</dbReference>
<dbReference type="RefSeq" id="WP_003390099.1">
    <property type="nucleotide sequence ID" value="NZ_APBN01000009.1"/>
</dbReference>
<sequence length="300" mass="32717">MNIGLVGLGKMGLNLGCSMIAKGHHVIGCDIDQYSLQKFEQAGGMASQSYQELAERLSVSPRIIWMMVPAGELVDQVIEAVLPHLSPGDILIDGGNSFYKDSIRRYERVKQSGVHYLDIGTSGGTEGARNGACLMVGGEEDVYAVVEPLLRDISLAHGYLYTGPAGSGHFLKMVHNGIEYGMMQAIGEGFEILDKGPFSYDYEKVARLFNSGSVIRSWLMELLEQAFSEDPRLSTIKGVMHASGEGQWTVETALDLKISVPVIAMSLLMRYRSLDEDVFHGKVVAALRNQFGGHAVEKAD</sequence>
<dbReference type="InterPro" id="IPR006115">
    <property type="entry name" value="6PGDH_NADP-bd"/>
</dbReference>
<name>M8DCZ5_9BACL</name>
<gene>
    <name evidence="5" type="ORF">I532_18617</name>
</gene>
<dbReference type="InterPro" id="IPR008927">
    <property type="entry name" value="6-PGluconate_DH-like_C_sf"/>
</dbReference>
<dbReference type="PRINTS" id="PR00076">
    <property type="entry name" value="6PGDHDRGNASE"/>
</dbReference>
<evidence type="ECO:0000256" key="1">
    <source>
        <dbReference type="ARBA" id="ARBA00008419"/>
    </source>
</evidence>
<dbReference type="SUPFAM" id="SSF48179">
    <property type="entry name" value="6-phosphogluconate dehydrogenase C-terminal domain-like"/>
    <property type="match status" value="1"/>
</dbReference>
<dbReference type="InterPro" id="IPR004849">
    <property type="entry name" value="6DGDH_YqeC"/>
</dbReference>
<dbReference type="PATRIC" id="fig|1300222.3.peg.3905"/>
<dbReference type="AlphaFoldDB" id="M8DCZ5"/>
<dbReference type="GO" id="GO:0019521">
    <property type="term" value="P:D-gluconate metabolic process"/>
    <property type="evidence" value="ECO:0007669"/>
    <property type="project" value="UniProtKB-KW"/>
</dbReference>
<dbReference type="PANTHER" id="PTHR11811">
    <property type="entry name" value="6-PHOSPHOGLUCONATE DEHYDROGENASE"/>
    <property type="match status" value="1"/>
</dbReference>
<keyword evidence="6" id="KW-1185">Reference proteome</keyword>
<evidence type="ECO:0000256" key="3">
    <source>
        <dbReference type="ARBA" id="ARBA00023064"/>
    </source>
</evidence>
<reference evidence="5 6" key="1">
    <citation type="submission" date="2013-03" db="EMBL/GenBank/DDBJ databases">
        <title>Assembly of a new bacterial strain Brevibacillus borstelensis AK1.</title>
        <authorList>
            <person name="Rajan I."/>
            <person name="PoliReddy D."/>
            <person name="Sugumar T."/>
            <person name="Rathinam K."/>
            <person name="Alqarawi S."/>
            <person name="Khalil A.B."/>
            <person name="Sivakumar N."/>
        </authorList>
    </citation>
    <scope>NUCLEOTIDE SEQUENCE [LARGE SCALE GENOMIC DNA]</scope>
    <source>
        <strain evidence="5 6">AK1</strain>
    </source>
</reference>
<dbReference type="SMART" id="SM01350">
    <property type="entry name" value="6PGD"/>
    <property type="match status" value="1"/>
</dbReference>
<dbReference type="GeneID" id="89497906"/>
<dbReference type="GO" id="GO:0050661">
    <property type="term" value="F:NADP binding"/>
    <property type="evidence" value="ECO:0007669"/>
    <property type="project" value="InterPro"/>
</dbReference>
<comment type="similarity">
    <text evidence="1">Belongs to the 6-phosphogluconate dehydrogenase family.</text>
</comment>
<dbReference type="EMBL" id="APBN01000009">
    <property type="protein sequence ID" value="EMT51262.1"/>
    <property type="molecule type" value="Genomic_DNA"/>
</dbReference>
<keyword evidence="2" id="KW-0560">Oxidoreductase</keyword>
<dbReference type="Pfam" id="PF00393">
    <property type="entry name" value="6PGD"/>
    <property type="match status" value="1"/>
</dbReference>
<dbReference type="Gene3D" id="1.10.1040.10">
    <property type="entry name" value="N-(1-d-carboxylethyl)-l-norvaline Dehydrogenase, domain 2"/>
    <property type="match status" value="1"/>
</dbReference>
<dbReference type="Gene3D" id="3.40.50.720">
    <property type="entry name" value="NAD(P)-binding Rossmann-like Domain"/>
    <property type="match status" value="1"/>
</dbReference>
<dbReference type="InterPro" id="IPR036291">
    <property type="entry name" value="NAD(P)-bd_dom_sf"/>
</dbReference>
<evidence type="ECO:0000256" key="2">
    <source>
        <dbReference type="ARBA" id="ARBA00023002"/>
    </source>
</evidence>
<dbReference type="GO" id="GO:0004616">
    <property type="term" value="F:phosphogluconate dehydrogenase (decarboxylating) activity"/>
    <property type="evidence" value="ECO:0007669"/>
    <property type="project" value="InterPro"/>
</dbReference>
<accession>M8DCZ5</accession>
<evidence type="ECO:0000313" key="5">
    <source>
        <dbReference type="EMBL" id="EMT51262.1"/>
    </source>
</evidence>
<dbReference type="Proteomes" id="UP000012081">
    <property type="component" value="Unassembled WGS sequence"/>
</dbReference>
<keyword evidence="3" id="KW-0311">Gluconate utilization</keyword>
<dbReference type="InterPro" id="IPR013328">
    <property type="entry name" value="6PGD_dom2"/>
</dbReference>
<dbReference type="NCBIfam" id="NF007161">
    <property type="entry name" value="PRK09599.1"/>
    <property type="match status" value="1"/>
</dbReference>
<organism evidence="5 6">
    <name type="scientific">Brevibacillus borstelensis AK1</name>
    <dbReference type="NCBI Taxonomy" id="1300222"/>
    <lineage>
        <taxon>Bacteria</taxon>
        <taxon>Bacillati</taxon>
        <taxon>Bacillota</taxon>
        <taxon>Bacilli</taxon>
        <taxon>Bacillales</taxon>
        <taxon>Paenibacillaceae</taxon>
        <taxon>Brevibacillus</taxon>
    </lineage>
</organism>
<dbReference type="InterPro" id="IPR006114">
    <property type="entry name" value="6PGDH_C"/>
</dbReference>